<dbReference type="PANTHER" id="PTHR10724:SF10">
    <property type="entry name" value="S1 RNA-BINDING DOMAIN-CONTAINING PROTEIN 1"/>
    <property type="match status" value="1"/>
</dbReference>
<evidence type="ECO:0000256" key="2">
    <source>
        <dbReference type="SAM" id="MobiDB-lite"/>
    </source>
</evidence>
<dbReference type="InterPro" id="IPR037027">
    <property type="entry name" value="YqgF/RNaseH-like_dom_sf"/>
</dbReference>
<protein>
    <submittedName>
        <fullName evidence="5">SRBD1</fullName>
    </submittedName>
</protein>
<feature type="domain" description="Tex-like protein N-terminal" evidence="3">
    <location>
        <begin position="112"/>
        <end position="181"/>
    </location>
</feature>
<accession>A0ABY6K122</accession>
<dbReference type="Pfam" id="PF16921">
    <property type="entry name" value="Tex_YqgF"/>
    <property type="match status" value="1"/>
</dbReference>
<feature type="region of interest" description="Disordered" evidence="2">
    <location>
        <begin position="1"/>
        <end position="108"/>
    </location>
</feature>
<dbReference type="InterPro" id="IPR032639">
    <property type="entry name" value="Tex_YqgF"/>
</dbReference>
<dbReference type="InterPro" id="IPR018974">
    <property type="entry name" value="Tex-like_N"/>
</dbReference>
<feature type="compositionally biased region" description="Acidic residues" evidence="2">
    <location>
        <begin position="11"/>
        <end position="21"/>
    </location>
</feature>
<feature type="coiled-coil region" evidence="1">
    <location>
        <begin position="157"/>
        <end position="187"/>
    </location>
</feature>
<dbReference type="EMBL" id="CP092863">
    <property type="protein sequence ID" value="UYV61573.1"/>
    <property type="molecule type" value="Genomic_DNA"/>
</dbReference>
<dbReference type="SUPFAM" id="SSF53098">
    <property type="entry name" value="Ribonuclease H-like"/>
    <property type="match status" value="1"/>
</dbReference>
<dbReference type="InterPro" id="IPR050437">
    <property type="entry name" value="Ribos_protein_bS1-like"/>
</dbReference>
<dbReference type="Gene3D" id="1.10.10.650">
    <property type="entry name" value="RuvA domain 2-like"/>
    <property type="match status" value="1"/>
</dbReference>
<keyword evidence="6" id="KW-1185">Reference proteome</keyword>
<evidence type="ECO:0000259" key="4">
    <source>
        <dbReference type="Pfam" id="PF16921"/>
    </source>
</evidence>
<name>A0ABY6K122_9ARAC</name>
<sequence length="372" mass="43174">MFQRAANNYYQDDEEEEEELGDSPIGGDDSDWSGAESKKAKSRVKREVKKKEPAQKEVKKEAKKEEEEEEEEEVKEEEPMDDDKEEEDDDDKDQKPVDMEKARKQRRWTSDTLIAESTSIETWQAKAVMKLLDQECTIPFIARYRKAQTGNLEPEKLRDIQESYENLKQLNKKVENVIKTLAKEKKASGILISALINAKSLTEVELLRCYHHQTIVLFLKMVTTLLLTRSELTRQATKESVDVFCTNLRSLLLTPPVRGKVVLGIDPGFKHGCKLAVVDLTCKYAAHIPYWLFLRILHEFHEFMLLELFYDEQRPLPKVLFSASNASQNVFWSCRCDTIALGNGTACRETETFLTNLITRKYFFPLEQVKYW</sequence>
<dbReference type="InterPro" id="IPR012337">
    <property type="entry name" value="RNaseH-like_sf"/>
</dbReference>
<feature type="domain" description="Tex protein YqgF-like" evidence="4">
    <location>
        <begin position="260"/>
        <end position="286"/>
    </location>
</feature>
<reference evidence="5 6" key="1">
    <citation type="submission" date="2022-01" db="EMBL/GenBank/DDBJ databases">
        <title>A chromosomal length assembly of Cordylochernes scorpioides.</title>
        <authorList>
            <person name="Zeh D."/>
            <person name="Zeh J."/>
        </authorList>
    </citation>
    <scope>NUCLEOTIDE SEQUENCE [LARGE SCALE GENOMIC DNA]</scope>
    <source>
        <strain evidence="5">IN4F17</strain>
        <tissue evidence="5">Whole Body</tissue>
    </source>
</reference>
<dbReference type="Gene3D" id="3.30.420.140">
    <property type="entry name" value="YqgF/RNase H-like domain"/>
    <property type="match status" value="1"/>
</dbReference>
<dbReference type="SUPFAM" id="SSF158832">
    <property type="entry name" value="Tex N-terminal region-like"/>
    <property type="match status" value="1"/>
</dbReference>
<dbReference type="Proteomes" id="UP001235939">
    <property type="component" value="Chromosome 01"/>
</dbReference>
<feature type="compositionally biased region" description="Basic and acidic residues" evidence="2">
    <location>
        <begin position="92"/>
        <end position="102"/>
    </location>
</feature>
<proteinExistence type="predicted"/>
<organism evidence="5 6">
    <name type="scientific">Cordylochernes scorpioides</name>
    <dbReference type="NCBI Taxonomy" id="51811"/>
    <lineage>
        <taxon>Eukaryota</taxon>
        <taxon>Metazoa</taxon>
        <taxon>Ecdysozoa</taxon>
        <taxon>Arthropoda</taxon>
        <taxon>Chelicerata</taxon>
        <taxon>Arachnida</taxon>
        <taxon>Pseudoscorpiones</taxon>
        <taxon>Cheliferoidea</taxon>
        <taxon>Chernetidae</taxon>
        <taxon>Cordylochernes</taxon>
    </lineage>
</organism>
<dbReference type="PANTHER" id="PTHR10724">
    <property type="entry name" value="30S RIBOSOMAL PROTEIN S1"/>
    <property type="match status" value="1"/>
</dbReference>
<gene>
    <name evidence="5" type="ORF">LAZ67_1005346</name>
</gene>
<evidence type="ECO:0000256" key="1">
    <source>
        <dbReference type="SAM" id="Coils"/>
    </source>
</evidence>
<feature type="compositionally biased region" description="Basic and acidic residues" evidence="2">
    <location>
        <begin position="49"/>
        <end position="65"/>
    </location>
</feature>
<evidence type="ECO:0000313" key="5">
    <source>
        <dbReference type="EMBL" id="UYV61573.1"/>
    </source>
</evidence>
<feature type="compositionally biased region" description="Polar residues" evidence="2">
    <location>
        <begin position="1"/>
        <end position="10"/>
    </location>
</feature>
<evidence type="ECO:0000313" key="6">
    <source>
        <dbReference type="Proteomes" id="UP001235939"/>
    </source>
</evidence>
<feature type="compositionally biased region" description="Acidic residues" evidence="2">
    <location>
        <begin position="66"/>
        <end position="91"/>
    </location>
</feature>
<dbReference type="Pfam" id="PF09371">
    <property type="entry name" value="Tex_N"/>
    <property type="match status" value="1"/>
</dbReference>
<dbReference type="InterPro" id="IPR023319">
    <property type="entry name" value="Tex-like_HTH_dom_sf"/>
</dbReference>
<evidence type="ECO:0000259" key="3">
    <source>
        <dbReference type="Pfam" id="PF09371"/>
    </source>
</evidence>
<keyword evidence="1" id="KW-0175">Coiled coil</keyword>